<reference evidence="5 6" key="1">
    <citation type="submission" date="2023-10" db="EMBL/GenBank/DDBJ databases">
        <title>Virgibacillus halophilus 5B73C genome.</title>
        <authorList>
            <person name="Miliotis G."/>
            <person name="Sengupta P."/>
            <person name="Hameed A."/>
            <person name="Chuvochina M."/>
            <person name="Mcdonagh F."/>
            <person name="Simpson A.C."/>
            <person name="Singh N.K."/>
            <person name="Rekha P.D."/>
            <person name="Raman K."/>
            <person name="Hugenholtz P."/>
            <person name="Venkateswaran K."/>
        </authorList>
    </citation>
    <scope>NUCLEOTIDE SEQUENCE [LARGE SCALE GENOMIC DNA]</scope>
    <source>
        <strain evidence="5 6">5B73C</strain>
    </source>
</reference>
<dbReference type="Proteomes" id="UP001281447">
    <property type="component" value="Unassembled WGS sequence"/>
</dbReference>
<name>A0ABU5CCE8_9BACI</name>
<feature type="domain" description="HTH tetR-type" evidence="4">
    <location>
        <begin position="1"/>
        <end position="50"/>
    </location>
</feature>
<dbReference type="GO" id="GO:0003677">
    <property type="term" value="F:DNA binding"/>
    <property type="evidence" value="ECO:0007669"/>
    <property type="project" value="UniProtKB-KW"/>
</dbReference>
<dbReference type="InterPro" id="IPR001647">
    <property type="entry name" value="HTH_TetR"/>
</dbReference>
<sequence length="190" mass="22520">MRCFSKKGFSGTSVRDIADKASVNVSAISYHFKGKQGLLEYAITHYYEAYFVEIEKTLRKNEALSALDKLKELIFAIIQYKYQNHQFSYFIHRELSFDSIFVREIVVTYLAKENHLLSETFLEAMQGKYHVNKRHFLFMQLKGMLMTPFMFHSETQNQMIGSYSTENFVRHYTEVINEWLDFSVRELTVK</sequence>
<evidence type="ECO:0000256" key="1">
    <source>
        <dbReference type="ARBA" id="ARBA00022491"/>
    </source>
</evidence>
<evidence type="ECO:0000256" key="2">
    <source>
        <dbReference type="ARBA" id="ARBA00023125"/>
    </source>
</evidence>
<dbReference type="PANTHER" id="PTHR43479:SF11">
    <property type="entry name" value="ACREF_ENVCD OPERON REPRESSOR-RELATED"/>
    <property type="match status" value="1"/>
</dbReference>
<dbReference type="Pfam" id="PF00440">
    <property type="entry name" value="TetR_N"/>
    <property type="match status" value="1"/>
</dbReference>
<accession>A0ABU5CCE8</accession>
<proteinExistence type="predicted"/>
<dbReference type="PROSITE" id="PS50977">
    <property type="entry name" value="HTH_TETR_2"/>
    <property type="match status" value="1"/>
</dbReference>
<evidence type="ECO:0000256" key="3">
    <source>
        <dbReference type="PROSITE-ProRule" id="PRU00335"/>
    </source>
</evidence>
<dbReference type="InterPro" id="IPR009057">
    <property type="entry name" value="Homeodomain-like_sf"/>
</dbReference>
<organism evidence="5 6">
    <name type="scientific">Tigheibacillus halophilus</name>
    <dbReference type="NCBI Taxonomy" id="361280"/>
    <lineage>
        <taxon>Bacteria</taxon>
        <taxon>Bacillati</taxon>
        <taxon>Bacillota</taxon>
        <taxon>Bacilli</taxon>
        <taxon>Bacillales</taxon>
        <taxon>Bacillaceae</taxon>
        <taxon>Tigheibacillus</taxon>
    </lineage>
</organism>
<dbReference type="SUPFAM" id="SSF46689">
    <property type="entry name" value="Homeodomain-like"/>
    <property type="match status" value="1"/>
</dbReference>
<evidence type="ECO:0000313" key="6">
    <source>
        <dbReference type="Proteomes" id="UP001281447"/>
    </source>
</evidence>
<dbReference type="PANTHER" id="PTHR43479">
    <property type="entry name" value="ACREF/ENVCD OPERON REPRESSOR-RELATED"/>
    <property type="match status" value="1"/>
</dbReference>
<dbReference type="NCBIfam" id="NF037937">
    <property type="entry name" value="septum_RefZ"/>
    <property type="match status" value="1"/>
</dbReference>
<keyword evidence="6" id="KW-1185">Reference proteome</keyword>
<gene>
    <name evidence="5" type="primary">refZ</name>
    <name evidence="5" type="ORF">RWE15_25255</name>
</gene>
<evidence type="ECO:0000313" key="5">
    <source>
        <dbReference type="EMBL" id="MDY0396983.1"/>
    </source>
</evidence>
<comment type="caution">
    <text evidence="5">The sequence shown here is derived from an EMBL/GenBank/DDBJ whole genome shotgun (WGS) entry which is preliminary data.</text>
</comment>
<dbReference type="EMBL" id="JAWDIP010000004">
    <property type="protein sequence ID" value="MDY0396983.1"/>
    <property type="molecule type" value="Genomic_DNA"/>
</dbReference>
<feature type="DNA-binding region" description="H-T-H motif" evidence="3">
    <location>
        <begin position="13"/>
        <end position="32"/>
    </location>
</feature>
<evidence type="ECO:0000259" key="4">
    <source>
        <dbReference type="PROSITE" id="PS50977"/>
    </source>
</evidence>
<protein>
    <submittedName>
        <fullName evidence="5">Forespore capture DNA-binding protein RefZ</fullName>
    </submittedName>
</protein>
<dbReference type="InterPro" id="IPR050624">
    <property type="entry name" value="HTH-type_Tx_Regulator"/>
</dbReference>
<keyword evidence="1" id="KW-0678">Repressor</keyword>
<keyword evidence="2 3" id="KW-0238">DNA-binding</keyword>
<dbReference type="Gene3D" id="1.10.357.10">
    <property type="entry name" value="Tetracycline Repressor, domain 2"/>
    <property type="match status" value="1"/>
</dbReference>